<dbReference type="PANTHER" id="PTHR31342">
    <property type="entry name" value="PROTEIN CHUP1, CHLOROPLASTIC"/>
    <property type="match status" value="1"/>
</dbReference>
<feature type="compositionally biased region" description="Gly residues" evidence="2">
    <location>
        <begin position="271"/>
        <end position="280"/>
    </location>
</feature>
<name>A0A830I4C5_9CHLO</name>
<feature type="compositionally biased region" description="Polar residues" evidence="2">
    <location>
        <begin position="165"/>
        <end position="181"/>
    </location>
</feature>
<protein>
    <submittedName>
        <fullName evidence="3">Uncharacterized protein</fullName>
    </submittedName>
</protein>
<keyword evidence="1" id="KW-0175">Coiled coil</keyword>
<feature type="region of interest" description="Disordered" evidence="2">
    <location>
        <begin position="228"/>
        <end position="280"/>
    </location>
</feature>
<dbReference type="PANTHER" id="PTHR31342:SF16">
    <property type="entry name" value="TALIN_MIDDLE DOMAIN-CONTAINING PROTEIN"/>
    <property type="match status" value="1"/>
</dbReference>
<dbReference type="OrthoDB" id="1917273at2759"/>
<feature type="region of interest" description="Disordered" evidence="2">
    <location>
        <begin position="105"/>
        <end position="198"/>
    </location>
</feature>
<gene>
    <name evidence="3" type="ORF">PPROV_001058600</name>
</gene>
<proteinExistence type="predicted"/>
<evidence type="ECO:0000256" key="2">
    <source>
        <dbReference type="SAM" id="MobiDB-lite"/>
    </source>
</evidence>
<feature type="compositionally biased region" description="Pro residues" evidence="2">
    <location>
        <begin position="247"/>
        <end position="270"/>
    </location>
</feature>
<feature type="compositionally biased region" description="Low complexity" evidence="2">
    <location>
        <begin position="148"/>
        <end position="164"/>
    </location>
</feature>
<feature type="compositionally biased region" description="Low complexity" evidence="2">
    <location>
        <begin position="112"/>
        <end position="141"/>
    </location>
</feature>
<organism evidence="3 4">
    <name type="scientific">Pycnococcus provasolii</name>
    <dbReference type="NCBI Taxonomy" id="41880"/>
    <lineage>
        <taxon>Eukaryota</taxon>
        <taxon>Viridiplantae</taxon>
        <taxon>Chlorophyta</taxon>
        <taxon>Pseudoscourfieldiophyceae</taxon>
        <taxon>Pseudoscourfieldiales</taxon>
        <taxon>Pycnococcaceae</taxon>
        <taxon>Pycnococcus</taxon>
    </lineage>
</organism>
<dbReference type="AlphaFoldDB" id="A0A830I4C5"/>
<accession>A0A830I4C5</accession>
<dbReference type="EMBL" id="BNJQ01000037">
    <property type="protein sequence ID" value="GHP11859.1"/>
    <property type="molecule type" value="Genomic_DNA"/>
</dbReference>
<sequence>MERDRNRLVLKIDIAEQAIRDLLSVEEYVRIEKMDKSQVQSLMTNIFEKLSQEISKVENPVGLMGAPGSRKTVNLSFISELKERFGEVNLNATGPMHTRDVLNVGRGGSNRGSPTAGAATTTATATAAAPAPTSNNAATAAQRHRRATVATASPAASNSTPPARLSTTPSSPANKLSSDRLNVSKSRERSKSVSAADEIAAAQPVSIRAQTSDMGELLEEMRRAAAAAAAATGGGASAPGAPRGPGGIPPPPPPPPPGGIRPPPPPPPPGGAGARSGGVDGIMHAPEVAQMYHEMRRALMGAEGIGGGDGKKRVGGGGGADRGMLMAELTGRSEHARNVKNDVDKYGDTLREVASVIKSMRPSSIDALATFVESVEALLGSLSDEAAVIKQLGGSEFWPEGKMDAFREAVGAKKALVNEATKLKEWRPRDSAALREEMARAEAALRHATSM</sequence>
<dbReference type="InterPro" id="IPR040265">
    <property type="entry name" value="CHUP1/IPGA1-like"/>
</dbReference>
<evidence type="ECO:0000313" key="4">
    <source>
        <dbReference type="Proteomes" id="UP000660262"/>
    </source>
</evidence>
<reference evidence="3" key="1">
    <citation type="submission" date="2020-10" db="EMBL/GenBank/DDBJ databases">
        <title>Unveiling of a novel bifunctional photoreceptor, Dualchrome1, isolated from a cosmopolitan green alga.</title>
        <authorList>
            <person name="Suzuki S."/>
            <person name="Kawachi M."/>
        </authorList>
    </citation>
    <scope>NUCLEOTIDE SEQUENCE</scope>
    <source>
        <strain evidence="3">NIES 2893</strain>
    </source>
</reference>
<keyword evidence="4" id="KW-1185">Reference proteome</keyword>
<evidence type="ECO:0000256" key="1">
    <source>
        <dbReference type="ARBA" id="ARBA00023054"/>
    </source>
</evidence>
<comment type="caution">
    <text evidence="3">The sequence shown here is derived from an EMBL/GenBank/DDBJ whole genome shotgun (WGS) entry which is preliminary data.</text>
</comment>
<evidence type="ECO:0000313" key="3">
    <source>
        <dbReference type="EMBL" id="GHP11859.1"/>
    </source>
</evidence>
<dbReference type="Proteomes" id="UP000660262">
    <property type="component" value="Unassembled WGS sequence"/>
</dbReference>